<gene>
    <name evidence="8" type="ORF">FJT64_017209</name>
</gene>
<dbReference type="InterPro" id="IPR050911">
    <property type="entry name" value="DRAM/TMEM150_Autophagy_Mod"/>
</dbReference>
<name>A0A6A4X3D6_AMPAM</name>
<dbReference type="PANTHER" id="PTHR21324:SF2">
    <property type="entry name" value="EG:22E5.9 PROTEIN"/>
    <property type="match status" value="1"/>
</dbReference>
<evidence type="ECO:0000256" key="4">
    <source>
        <dbReference type="ARBA" id="ARBA00022989"/>
    </source>
</evidence>
<dbReference type="Proteomes" id="UP000440578">
    <property type="component" value="Unassembled WGS sequence"/>
</dbReference>
<comment type="subcellular location">
    <subcellularLocation>
        <location evidence="1">Endomembrane system</location>
        <topology evidence="1">Multi-pass membrane protein</topology>
    </subcellularLocation>
</comment>
<organism evidence="8 9">
    <name type="scientific">Amphibalanus amphitrite</name>
    <name type="common">Striped barnacle</name>
    <name type="synonym">Balanus amphitrite</name>
    <dbReference type="NCBI Taxonomy" id="1232801"/>
    <lineage>
        <taxon>Eukaryota</taxon>
        <taxon>Metazoa</taxon>
        <taxon>Ecdysozoa</taxon>
        <taxon>Arthropoda</taxon>
        <taxon>Crustacea</taxon>
        <taxon>Multicrustacea</taxon>
        <taxon>Cirripedia</taxon>
        <taxon>Thoracica</taxon>
        <taxon>Thoracicalcarea</taxon>
        <taxon>Balanomorpha</taxon>
        <taxon>Balanoidea</taxon>
        <taxon>Balanidae</taxon>
        <taxon>Amphibalaninae</taxon>
        <taxon>Amphibalanus</taxon>
    </lineage>
</organism>
<evidence type="ECO:0000256" key="5">
    <source>
        <dbReference type="ARBA" id="ARBA00023136"/>
    </source>
</evidence>
<feature type="transmembrane region" description="Helical" evidence="6">
    <location>
        <begin position="91"/>
        <end position="114"/>
    </location>
</feature>
<evidence type="ECO:0000256" key="3">
    <source>
        <dbReference type="ARBA" id="ARBA00022692"/>
    </source>
</evidence>
<feature type="domain" description="CWH43-like N-terminal" evidence="7">
    <location>
        <begin position="10"/>
        <end position="207"/>
    </location>
</feature>
<dbReference type="InterPro" id="IPR019402">
    <property type="entry name" value="CWH43_N"/>
</dbReference>
<evidence type="ECO:0000313" key="9">
    <source>
        <dbReference type="Proteomes" id="UP000440578"/>
    </source>
</evidence>
<keyword evidence="5 6" id="KW-0472">Membrane</keyword>
<dbReference type="EMBL" id="VIIS01000199">
    <property type="protein sequence ID" value="KAF0312009.1"/>
    <property type="molecule type" value="Genomic_DNA"/>
</dbReference>
<keyword evidence="3 6" id="KW-0812">Transmembrane</keyword>
<evidence type="ECO:0000313" key="8">
    <source>
        <dbReference type="EMBL" id="KAF0312009.1"/>
    </source>
</evidence>
<comment type="similarity">
    <text evidence="2">Belongs to the DRAM/TMEM150 family.</text>
</comment>
<keyword evidence="9" id="KW-1185">Reference proteome</keyword>
<comment type="caution">
    <text evidence="8">The sequence shown here is derived from an EMBL/GenBank/DDBJ whole genome shotgun (WGS) entry which is preliminary data.</text>
</comment>
<dbReference type="GO" id="GO:0012505">
    <property type="term" value="C:endomembrane system"/>
    <property type="evidence" value="ECO:0007669"/>
    <property type="project" value="UniProtKB-SubCell"/>
</dbReference>
<evidence type="ECO:0000256" key="6">
    <source>
        <dbReference type="SAM" id="Phobius"/>
    </source>
</evidence>
<dbReference type="AlphaFoldDB" id="A0A6A4X3D6"/>
<keyword evidence="4 6" id="KW-1133">Transmembrane helix</keyword>
<accession>A0A6A4X3D6</accession>
<feature type="transmembrane region" description="Helical" evidence="6">
    <location>
        <begin position="33"/>
        <end position="53"/>
    </location>
</feature>
<protein>
    <recommendedName>
        <fullName evidence="7">CWH43-like N-terminal domain-containing protein</fullName>
    </recommendedName>
</protein>
<evidence type="ECO:0000256" key="2">
    <source>
        <dbReference type="ARBA" id="ARBA00006565"/>
    </source>
</evidence>
<feature type="transmembrane region" description="Helical" evidence="6">
    <location>
        <begin position="178"/>
        <end position="200"/>
    </location>
</feature>
<dbReference type="Pfam" id="PF10277">
    <property type="entry name" value="Frag1"/>
    <property type="match status" value="1"/>
</dbReference>
<proteinExistence type="inferred from homology"/>
<evidence type="ECO:0000256" key="1">
    <source>
        <dbReference type="ARBA" id="ARBA00004127"/>
    </source>
</evidence>
<reference evidence="8 9" key="1">
    <citation type="submission" date="2019-07" db="EMBL/GenBank/DDBJ databases">
        <title>Draft genome assembly of a fouling barnacle, Amphibalanus amphitrite (Darwin, 1854): The first reference genome for Thecostraca.</title>
        <authorList>
            <person name="Kim W."/>
        </authorList>
    </citation>
    <scope>NUCLEOTIDE SEQUENCE [LARGE SCALE GENOMIC DNA]</scope>
    <source>
        <strain evidence="8">SNU_AA5</strain>
        <tissue evidence="8">Soma without cirri and trophi</tissue>
    </source>
</reference>
<sequence length="218" mass="22599">MGALLAPAQLWRLAALLAAGLPALTLATLLVPYSATATAAAGAISAVSLCALLERRGEPPCWSRLVLALGVVGAGATALAARAPLDQYLSVHLSAVAVLGLTGGAMCCVLTVLTPPSQPRLKVLRWALLATAAAFVAAFAGVHLAKPSGYQELQLRADAACNVTVLAELGWRPGTAPFTIQLVIATSEWSWLMLLSVFVATFSGELQRQADELTTTER</sequence>
<feature type="transmembrane region" description="Helical" evidence="6">
    <location>
        <begin position="126"/>
        <end position="145"/>
    </location>
</feature>
<feature type="transmembrane region" description="Helical" evidence="6">
    <location>
        <begin position="65"/>
        <end position="85"/>
    </location>
</feature>
<dbReference type="PANTHER" id="PTHR21324">
    <property type="entry name" value="FASTING-INDUCIBLE INTEGRAL MEMBRANE PROTEIN TM6P1-RELATED"/>
    <property type="match status" value="1"/>
</dbReference>
<evidence type="ECO:0000259" key="7">
    <source>
        <dbReference type="Pfam" id="PF10277"/>
    </source>
</evidence>